<feature type="domain" description="Aminotransferase-like plant mobile" evidence="2">
    <location>
        <begin position="204"/>
        <end position="385"/>
    </location>
</feature>
<dbReference type="InterPro" id="IPR019557">
    <property type="entry name" value="AminoTfrase-like_pln_mobile"/>
</dbReference>
<name>A0A2N9J438_FAGSY</name>
<accession>A0A2N9J438</accession>
<feature type="domain" description="HEN1 double-stranded RNA binding" evidence="3">
    <location>
        <begin position="409"/>
        <end position="468"/>
    </location>
</feature>
<feature type="region of interest" description="Disordered" evidence="1">
    <location>
        <begin position="24"/>
        <end position="76"/>
    </location>
</feature>
<dbReference type="EMBL" id="OIVN01006382">
    <property type="protein sequence ID" value="SPD31932.1"/>
    <property type="molecule type" value="Genomic_DNA"/>
</dbReference>
<proteinExistence type="predicted"/>
<sequence>MSSTTTHKCHHKLSLSITASLTPLPHASHASPHASLTPPLTPHASRLSLTPHASRLPQPHLTPPSPSASVSLTSPHDAFPTSNTILSRPSLPLSISFESLLSLSVGDNNLNCCVGTEFRLIKVTTSELVDQEYHPPHLKITEDLLDMEPGPIDDSVLTRQATHRSNNIWKIDDSTPLTCRRREATLARSGLNNPRIVSYLRRAGFYGLSRLPFIKLDWHFITALVERWRPETHTFHLPSGEMTITLEDVSIQLGLPVDGLPVTGLIDSKWRELCIRLLGVDPPSPQLSGSRLSLNWLAQQFPPLAADADDVTVERYARMYILQLMGGSIFADKSQDKVHLMFLTLLEDFDVAGKYSWGGATLAWLYREMCKAAKIGASEKKGNFRALLIVRSQKPEESSVDGYVQLFRNNLLHRTSQQHRLSEPVFSTISTSLKALSDSPGSSKKLKVTESAEEEAHHAIGGAISTETQGVKFLGQQCITETPTYNSIL</sequence>
<gene>
    <name evidence="4" type="ORF">FSB_LOCUS59814</name>
</gene>
<dbReference type="PANTHER" id="PTHR46033">
    <property type="entry name" value="PROTEIN MAIN-LIKE 2"/>
    <property type="match status" value="1"/>
</dbReference>
<feature type="compositionally biased region" description="Polar residues" evidence="1">
    <location>
        <begin position="67"/>
        <end position="76"/>
    </location>
</feature>
<evidence type="ECO:0000259" key="2">
    <source>
        <dbReference type="Pfam" id="PF10536"/>
    </source>
</evidence>
<evidence type="ECO:0008006" key="5">
    <source>
        <dbReference type="Google" id="ProtNLM"/>
    </source>
</evidence>
<evidence type="ECO:0000256" key="1">
    <source>
        <dbReference type="SAM" id="MobiDB-lite"/>
    </source>
</evidence>
<dbReference type="AlphaFoldDB" id="A0A2N9J438"/>
<dbReference type="InterPro" id="IPR044824">
    <property type="entry name" value="MAIN-like"/>
</dbReference>
<dbReference type="GO" id="GO:0010073">
    <property type="term" value="P:meristem maintenance"/>
    <property type="evidence" value="ECO:0007669"/>
    <property type="project" value="InterPro"/>
</dbReference>
<organism evidence="4">
    <name type="scientific">Fagus sylvatica</name>
    <name type="common">Beechnut</name>
    <dbReference type="NCBI Taxonomy" id="28930"/>
    <lineage>
        <taxon>Eukaryota</taxon>
        <taxon>Viridiplantae</taxon>
        <taxon>Streptophyta</taxon>
        <taxon>Embryophyta</taxon>
        <taxon>Tracheophyta</taxon>
        <taxon>Spermatophyta</taxon>
        <taxon>Magnoliopsida</taxon>
        <taxon>eudicotyledons</taxon>
        <taxon>Gunneridae</taxon>
        <taxon>Pentapetalae</taxon>
        <taxon>rosids</taxon>
        <taxon>fabids</taxon>
        <taxon>Fagales</taxon>
        <taxon>Fagaceae</taxon>
        <taxon>Fagus</taxon>
    </lineage>
</organism>
<dbReference type="Pfam" id="PF10536">
    <property type="entry name" value="PMD"/>
    <property type="match status" value="1"/>
</dbReference>
<evidence type="ECO:0000259" key="3">
    <source>
        <dbReference type="Pfam" id="PF17842"/>
    </source>
</evidence>
<dbReference type="PANTHER" id="PTHR46033:SF8">
    <property type="entry name" value="PROTEIN MAINTENANCE OF MERISTEMS-LIKE"/>
    <property type="match status" value="1"/>
</dbReference>
<dbReference type="Pfam" id="PF17842">
    <property type="entry name" value="dsRBD2"/>
    <property type="match status" value="1"/>
</dbReference>
<protein>
    <recommendedName>
        <fullName evidence="5">Aminotransferase-like plant mobile domain-containing protein</fullName>
    </recommendedName>
</protein>
<dbReference type="InterPro" id="IPR040870">
    <property type="entry name" value="HEN1_dsRBD2"/>
</dbReference>
<evidence type="ECO:0000313" key="4">
    <source>
        <dbReference type="EMBL" id="SPD31932.1"/>
    </source>
</evidence>
<reference evidence="4" key="1">
    <citation type="submission" date="2018-02" db="EMBL/GenBank/DDBJ databases">
        <authorList>
            <person name="Cohen D.B."/>
            <person name="Kent A.D."/>
        </authorList>
    </citation>
    <scope>NUCLEOTIDE SEQUENCE</scope>
</reference>